<protein>
    <submittedName>
        <fullName evidence="1">Uncharacterized protein</fullName>
    </submittedName>
</protein>
<comment type="caution">
    <text evidence="1">The sequence shown here is derived from an EMBL/GenBank/DDBJ whole genome shotgun (WGS) entry which is preliminary data.</text>
</comment>
<dbReference type="Proteomes" id="UP001370490">
    <property type="component" value="Unassembled WGS sequence"/>
</dbReference>
<dbReference type="EMBL" id="JBAMMX010000020">
    <property type="protein sequence ID" value="KAK6920519.1"/>
    <property type="molecule type" value="Genomic_DNA"/>
</dbReference>
<reference evidence="1 2" key="1">
    <citation type="submission" date="2023-12" db="EMBL/GenBank/DDBJ databases">
        <title>A high-quality genome assembly for Dillenia turbinata (Dilleniales).</title>
        <authorList>
            <person name="Chanderbali A."/>
        </authorList>
    </citation>
    <scope>NUCLEOTIDE SEQUENCE [LARGE SCALE GENOMIC DNA]</scope>
    <source>
        <strain evidence="1">LSX21</strain>
        <tissue evidence="1">Leaf</tissue>
    </source>
</reference>
<organism evidence="1 2">
    <name type="scientific">Dillenia turbinata</name>
    <dbReference type="NCBI Taxonomy" id="194707"/>
    <lineage>
        <taxon>Eukaryota</taxon>
        <taxon>Viridiplantae</taxon>
        <taxon>Streptophyta</taxon>
        <taxon>Embryophyta</taxon>
        <taxon>Tracheophyta</taxon>
        <taxon>Spermatophyta</taxon>
        <taxon>Magnoliopsida</taxon>
        <taxon>eudicotyledons</taxon>
        <taxon>Gunneridae</taxon>
        <taxon>Pentapetalae</taxon>
        <taxon>Dilleniales</taxon>
        <taxon>Dilleniaceae</taxon>
        <taxon>Dillenia</taxon>
    </lineage>
</organism>
<evidence type="ECO:0000313" key="2">
    <source>
        <dbReference type="Proteomes" id="UP001370490"/>
    </source>
</evidence>
<evidence type="ECO:0000313" key="1">
    <source>
        <dbReference type="EMBL" id="KAK6920519.1"/>
    </source>
</evidence>
<name>A0AAN8YZ52_9MAGN</name>
<gene>
    <name evidence="1" type="ORF">RJ641_014197</name>
</gene>
<keyword evidence="2" id="KW-1185">Reference proteome</keyword>
<accession>A0AAN8YZ52</accession>
<dbReference type="AlphaFoldDB" id="A0AAN8YZ52"/>
<proteinExistence type="predicted"/>
<sequence length="137" mass="15386">MRSNSSFISFAVRMELLVEEADRLEDLLAVAAEWTFLQVGDEELHVSNRVAGKVEKRVDEILVVVLRNLKIERLARMKTTIGRNLVTVVTKGWQELTSVGIFFFQTYTSPTATFTLVIILTAYSGGVLDPFGLSLFE</sequence>